<dbReference type="InterPro" id="IPR026193">
    <property type="entry name" value="NDUFV3"/>
</dbReference>
<accession>A0A3B0K1V1</accession>
<protein>
    <submittedName>
        <fullName evidence="3">Uncharacterized protein</fullName>
    </submittedName>
</protein>
<evidence type="ECO:0000256" key="2">
    <source>
        <dbReference type="SAM" id="MobiDB-lite"/>
    </source>
</evidence>
<dbReference type="Proteomes" id="UP000268350">
    <property type="component" value="Unassembled WGS sequence"/>
</dbReference>
<reference evidence="4" key="1">
    <citation type="submission" date="2018-01" db="EMBL/GenBank/DDBJ databases">
        <authorList>
            <person name="Alioto T."/>
            <person name="Alioto T."/>
        </authorList>
    </citation>
    <scope>NUCLEOTIDE SEQUENCE [LARGE SCALE GENOMIC DNA]</scope>
</reference>
<evidence type="ECO:0000313" key="4">
    <source>
        <dbReference type="Proteomes" id="UP000268350"/>
    </source>
</evidence>
<evidence type="ECO:0000313" key="3">
    <source>
        <dbReference type="EMBL" id="SPP79576.1"/>
    </source>
</evidence>
<keyword evidence="4" id="KW-1185">Reference proteome</keyword>
<dbReference type="EMBL" id="OUUW01000004">
    <property type="protein sequence ID" value="SPP79576.1"/>
    <property type="molecule type" value="Genomic_DNA"/>
</dbReference>
<organism evidence="3 4">
    <name type="scientific">Drosophila guanche</name>
    <name type="common">Fruit fly</name>
    <dbReference type="NCBI Taxonomy" id="7266"/>
    <lineage>
        <taxon>Eukaryota</taxon>
        <taxon>Metazoa</taxon>
        <taxon>Ecdysozoa</taxon>
        <taxon>Arthropoda</taxon>
        <taxon>Hexapoda</taxon>
        <taxon>Insecta</taxon>
        <taxon>Pterygota</taxon>
        <taxon>Neoptera</taxon>
        <taxon>Endopterygota</taxon>
        <taxon>Diptera</taxon>
        <taxon>Brachycera</taxon>
        <taxon>Muscomorpha</taxon>
        <taxon>Ephydroidea</taxon>
        <taxon>Drosophilidae</taxon>
        <taxon>Drosophila</taxon>
        <taxon>Sophophora</taxon>
    </lineage>
</organism>
<evidence type="ECO:0000256" key="1">
    <source>
        <dbReference type="SAM" id="Coils"/>
    </source>
</evidence>
<dbReference type="OMA" id="EELKVWC"/>
<dbReference type="OrthoDB" id="6161911at2759"/>
<dbReference type="GO" id="GO:0045271">
    <property type="term" value="C:respiratory chain complex I"/>
    <property type="evidence" value="ECO:0007669"/>
    <property type="project" value="InterPro"/>
</dbReference>
<feature type="region of interest" description="Disordered" evidence="2">
    <location>
        <begin position="291"/>
        <end position="320"/>
    </location>
</feature>
<name>A0A3B0K1V1_DROGU</name>
<feature type="region of interest" description="Disordered" evidence="2">
    <location>
        <begin position="1"/>
        <end position="38"/>
    </location>
</feature>
<dbReference type="AlphaFoldDB" id="A0A3B0K1V1"/>
<dbReference type="GO" id="GO:0005739">
    <property type="term" value="C:mitochondrion"/>
    <property type="evidence" value="ECO:0007669"/>
    <property type="project" value="InterPro"/>
</dbReference>
<feature type="coiled-coil region" evidence="1">
    <location>
        <begin position="116"/>
        <end position="161"/>
    </location>
</feature>
<gene>
    <name evidence="3" type="ORF">DGUA_6G012445</name>
</gene>
<sequence length="320" mass="36879">MYKFLSRRPFSGKVKKMSSKLSNIQRPPKDPPDEGYEPTCIDHDGIQVADFVRPAAFRQFSGPEEKLGPGAGIGLEYKNAHYFAYHRFSFLELQNQALELRDERRLSGGIQDAIEADEEEECNEGSVKAMKELEAECEKIIAVQAKQLEEAKKQQELCEAQEKKRQAEEEWCKKKAEETKEVKLNALLEMTDEQLKEWCEKSLKAQLLEKKKSGEEDKCAAEKIKKCEEEDKKEKAEKCEEEFKKKEADLQMKCEAEQKKKEEELKLKCEAEQNKKEEELKLKCEAEQKKKEAKCGLEDAKKNEDKKPNTGADGSNNNKK</sequence>
<proteinExistence type="predicted"/>
<keyword evidence="1" id="KW-0175">Coiled coil</keyword>
<feature type="compositionally biased region" description="Basic and acidic residues" evidence="2">
    <location>
        <begin position="291"/>
        <end position="308"/>
    </location>
</feature>
<dbReference type="Pfam" id="PF15880">
    <property type="entry name" value="NDUFV3"/>
    <property type="match status" value="1"/>
</dbReference>